<evidence type="ECO:0000259" key="3">
    <source>
        <dbReference type="PROSITE" id="PS50158"/>
    </source>
</evidence>
<reference evidence="4 5" key="1">
    <citation type="submission" date="2018-08" db="EMBL/GenBank/DDBJ databases">
        <title>Genomic investigation of the strawberry pathogen Phytophthora fragariae indicates pathogenicity is determined by transcriptional variation in three key races.</title>
        <authorList>
            <person name="Adams T.M."/>
            <person name="Armitage A.D."/>
            <person name="Sobczyk M.K."/>
            <person name="Bates H.J."/>
            <person name="Dunwell J.M."/>
            <person name="Nellist C.F."/>
            <person name="Harrison R.J."/>
        </authorList>
    </citation>
    <scope>NUCLEOTIDE SEQUENCE [LARGE SCALE GENOMIC DNA]</scope>
    <source>
        <strain evidence="4 5">SCRP333</strain>
    </source>
</reference>
<evidence type="ECO:0000313" key="4">
    <source>
        <dbReference type="EMBL" id="KAE9286724.1"/>
    </source>
</evidence>
<evidence type="ECO:0000313" key="5">
    <source>
        <dbReference type="Proteomes" id="UP000434957"/>
    </source>
</evidence>
<feature type="domain" description="CCHC-type" evidence="3">
    <location>
        <begin position="440"/>
        <end position="454"/>
    </location>
</feature>
<dbReference type="Pfam" id="PF00098">
    <property type="entry name" value="zf-CCHC"/>
    <property type="match status" value="1"/>
</dbReference>
<protein>
    <recommendedName>
        <fullName evidence="3">CCHC-type domain-containing protein</fullName>
    </recommendedName>
</protein>
<feature type="region of interest" description="Disordered" evidence="2">
    <location>
        <begin position="18"/>
        <end position="81"/>
    </location>
</feature>
<keyword evidence="5" id="KW-1185">Reference proteome</keyword>
<sequence>MHQFFISQLQLTYRDLTGFEPNGPRHDLKHARSRRHRPLSAREKTSTTTDPFELFEEARSLSGVSDAHARSGRDSDASSERMDRIEGLLEGMAAKFAAQQLQIQTQLQQVTEAQRAQQAPRSSGHGFFATSSEHGSGTFGDYMKARDRSMGMGSLDESEGARPASTRLPHATQEPEPFRAPQQNPPPHGAAPAAQQQHVQYFLPQNFGLKMPKMKDLDWPGFPKFSGKEIYAGVGADFLAWGKTFVQRLVAAQLMSGGDWPDDFKILALNNKLEGPALVFFDKMLPKWVAESNTVEHVMDRMLGFYSTMVPVSKAMDLMSEAKPSNKTWTEHFQYLVYVAERAGCPDQFVLQCLGDSAPEHVKRAMLTRLDSSRVDYIQHAWELVAFAAEYAISSGKTHARSGVSRSGRGGFGGRGGHGGQGGRGQGFVGRVDAGGDRACWGCGKEGHMKRDCPGEKTPKGGKVTLAVSSACTTRGLADDGVWILDSGSSVHLVHDESLLRDTVDYVDSWSTANGGVVLQNTQIVKCGS</sequence>
<name>A0A6A4CDM6_9STRA</name>
<gene>
    <name evidence="4" type="ORF">PR003_g26235</name>
</gene>
<dbReference type="EMBL" id="QXFT01003348">
    <property type="protein sequence ID" value="KAE9286724.1"/>
    <property type="molecule type" value="Genomic_DNA"/>
</dbReference>
<dbReference type="Gene3D" id="4.10.60.10">
    <property type="entry name" value="Zinc finger, CCHC-type"/>
    <property type="match status" value="1"/>
</dbReference>
<dbReference type="SMART" id="SM00343">
    <property type="entry name" value="ZnF_C2HC"/>
    <property type="match status" value="1"/>
</dbReference>
<keyword evidence="1" id="KW-0479">Metal-binding</keyword>
<organism evidence="4 5">
    <name type="scientific">Phytophthora rubi</name>
    <dbReference type="NCBI Taxonomy" id="129364"/>
    <lineage>
        <taxon>Eukaryota</taxon>
        <taxon>Sar</taxon>
        <taxon>Stramenopiles</taxon>
        <taxon>Oomycota</taxon>
        <taxon>Peronosporomycetes</taxon>
        <taxon>Peronosporales</taxon>
        <taxon>Peronosporaceae</taxon>
        <taxon>Phytophthora</taxon>
    </lineage>
</organism>
<dbReference type="Proteomes" id="UP000434957">
    <property type="component" value="Unassembled WGS sequence"/>
</dbReference>
<feature type="compositionally biased region" description="Gly residues" evidence="2">
    <location>
        <begin position="408"/>
        <end position="428"/>
    </location>
</feature>
<keyword evidence="1" id="KW-0863">Zinc-finger</keyword>
<evidence type="ECO:0000256" key="1">
    <source>
        <dbReference type="PROSITE-ProRule" id="PRU00047"/>
    </source>
</evidence>
<dbReference type="GO" id="GO:0003676">
    <property type="term" value="F:nucleic acid binding"/>
    <property type="evidence" value="ECO:0007669"/>
    <property type="project" value="InterPro"/>
</dbReference>
<dbReference type="PROSITE" id="PS50158">
    <property type="entry name" value="ZF_CCHC"/>
    <property type="match status" value="1"/>
</dbReference>
<keyword evidence="1" id="KW-0862">Zinc</keyword>
<dbReference type="InterPro" id="IPR036875">
    <property type="entry name" value="Znf_CCHC_sf"/>
</dbReference>
<dbReference type="InterPro" id="IPR001878">
    <property type="entry name" value="Znf_CCHC"/>
</dbReference>
<feature type="region of interest" description="Disordered" evidence="2">
    <location>
        <begin position="112"/>
        <end position="195"/>
    </location>
</feature>
<feature type="region of interest" description="Disordered" evidence="2">
    <location>
        <begin position="399"/>
        <end position="428"/>
    </location>
</feature>
<comment type="caution">
    <text evidence="4">The sequence shown here is derived from an EMBL/GenBank/DDBJ whole genome shotgun (WGS) entry which is preliminary data.</text>
</comment>
<dbReference type="SUPFAM" id="SSF57756">
    <property type="entry name" value="Retrovirus zinc finger-like domains"/>
    <property type="match status" value="1"/>
</dbReference>
<dbReference type="AlphaFoldDB" id="A0A6A4CDM6"/>
<feature type="compositionally biased region" description="Basic and acidic residues" evidence="2">
    <location>
        <begin position="67"/>
        <end position="81"/>
    </location>
</feature>
<feature type="compositionally biased region" description="Basic residues" evidence="2">
    <location>
        <begin position="27"/>
        <end position="39"/>
    </location>
</feature>
<evidence type="ECO:0000256" key="2">
    <source>
        <dbReference type="SAM" id="MobiDB-lite"/>
    </source>
</evidence>
<proteinExistence type="predicted"/>
<dbReference type="GO" id="GO:0008270">
    <property type="term" value="F:zinc ion binding"/>
    <property type="evidence" value="ECO:0007669"/>
    <property type="project" value="UniProtKB-KW"/>
</dbReference>
<accession>A0A6A4CDM6</accession>